<protein>
    <recommendedName>
        <fullName evidence="3">RHS repeat protein</fullName>
    </recommendedName>
</protein>
<gene>
    <name evidence="1" type="ORF">DQQ10_23345</name>
</gene>
<accession>A0A364XWW1</accession>
<reference evidence="1 2" key="1">
    <citation type="submission" date="2018-06" db="EMBL/GenBank/DDBJ databases">
        <title>Chryseolinea flavus sp. nov., a member of the phylum Bacteroidetes isolated from soil.</title>
        <authorList>
            <person name="Li Y."/>
            <person name="Wang J."/>
        </authorList>
    </citation>
    <scope>NUCLEOTIDE SEQUENCE [LARGE SCALE GENOMIC DNA]</scope>
    <source>
        <strain evidence="1 2">SDU1-6</strain>
    </source>
</reference>
<dbReference type="PROSITE" id="PS51257">
    <property type="entry name" value="PROKAR_LIPOPROTEIN"/>
    <property type="match status" value="1"/>
</dbReference>
<organism evidence="1 2">
    <name type="scientific">Pseudochryseolinea flava</name>
    <dbReference type="NCBI Taxonomy" id="2059302"/>
    <lineage>
        <taxon>Bacteria</taxon>
        <taxon>Pseudomonadati</taxon>
        <taxon>Bacteroidota</taxon>
        <taxon>Cytophagia</taxon>
        <taxon>Cytophagales</taxon>
        <taxon>Fulvivirgaceae</taxon>
        <taxon>Pseudochryseolinea</taxon>
    </lineage>
</organism>
<dbReference type="Gene3D" id="2.180.10.10">
    <property type="entry name" value="RHS repeat-associated core"/>
    <property type="match status" value="1"/>
</dbReference>
<dbReference type="RefSeq" id="WP_112749356.1">
    <property type="nucleotide sequence ID" value="NZ_QMFY01000017.1"/>
</dbReference>
<evidence type="ECO:0008006" key="3">
    <source>
        <dbReference type="Google" id="ProtNLM"/>
    </source>
</evidence>
<sequence length="312" mass="35905">MSSKKQLFVLPFFLLIIVFACKQTVEIKTKPNPSLQLNWKTLNLSGKPTQIIETNYKQFVPDSMIEDVVTRENFTFDELGNLISRETFGEGQKSAFSHRYEYDAYGNTIKVSSNDARGRLTNISENILDSIGNAIAVKNTNYDGKLVNHIAYKYDGHGNVIERKQEEPPIAVIYKRKYAYDEKGRCILKEDVTGGKHQVKEEIQYDDALHTVTTTRFIDGVLDNTTIEQYDDRQQLISHTTEYKSYKHGRTMQYDKAGNLLAYIRHANDKIDSVFSYKVAYTYDKVGNWITRTKSNLDGTPRTSLQRDISYQ</sequence>
<evidence type="ECO:0000313" key="1">
    <source>
        <dbReference type="EMBL" id="RAV98463.1"/>
    </source>
</evidence>
<comment type="caution">
    <text evidence="1">The sequence shown here is derived from an EMBL/GenBank/DDBJ whole genome shotgun (WGS) entry which is preliminary data.</text>
</comment>
<dbReference type="EMBL" id="QMFY01000017">
    <property type="protein sequence ID" value="RAV98463.1"/>
    <property type="molecule type" value="Genomic_DNA"/>
</dbReference>
<keyword evidence="2" id="KW-1185">Reference proteome</keyword>
<name>A0A364XWW1_9BACT</name>
<dbReference type="AlphaFoldDB" id="A0A364XWW1"/>
<dbReference type="Proteomes" id="UP000251889">
    <property type="component" value="Unassembled WGS sequence"/>
</dbReference>
<dbReference type="OrthoDB" id="978260at2"/>
<evidence type="ECO:0000313" key="2">
    <source>
        <dbReference type="Proteomes" id="UP000251889"/>
    </source>
</evidence>
<proteinExistence type="predicted"/>